<feature type="repeat" description="PPR" evidence="2">
    <location>
        <begin position="212"/>
        <end position="246"/>
    </location>
</feature>
<dbReference type="Pfam" id="PF20431">
    <property type="entry name" value="E_motif"/>
    <property type="match status" value="1"/>
</dbReference>
<dbReference type="PANTHER" id="PTHR47926:SF452">
    <property type="entry name" value="PENTATRICOPEPTIDE REPEAT-CONTAINING PROTEIN"/>
    <property type="match status" value="1"/>
</dbReference>
<feature type="repeat" description="PPR" evidence="2">
    <location>
        <begin position="111"/>
        <end position="145"/>
    </location>
</feature>
<dbReference type="GO" id="GO:0003729">
    <property type="term" value="F:mRNA binding"/>
    <property type="evidence" value="ECO:0007669"/>
    <property type="project" value="UniProtKB-ARBA"/>
</dbReference>
<dbReference type="GO" id="GO:0003723">
    <property type="term" value="F:RNA binding"/>
    <property type="evidence" value="ECO:0000318"/>
    <property type="project" value="GO_Central"/>
</dbReference>
<dbReference type="Gene3D" id="1.25.40.10">
    <property type="entry name" value="Tetratricopeptide repeat domain"/>
    <property type="match status" value="5"/>
</dbReference>
<dbReference type="Pfam" id="PF01535">
    <property type="entry name" value="PPR"/>
    <property type="match status" value="3"/>
</dbReference>
<dbReference type="InterPro" id="IPR046848">
    <property type="entry name" value="E_motif"/>
</dbReference>
<dbReference type="AlphaFoldDB" id="A0A061FC35"/>
<dbReference type="EMBL" id="CM001886">
    <property type="protein sequence ID" value="EOY14468.1"/>
    <property type="molecule type" value="Genomic_DNA"/>
</dbReference>
<dbReference type="PROSITE" id="PS51375">
    <property type="entry name" value="PPR"/>
    <property type="match status" value="4"/>
</dbReference>
<dbReference type="PANTHER" id="PTHR47926">
    <property type="entry name" value="PENTATRICOPEPTIDE REPEAT-CONTAINING PROTEIN"/>
    <property type="match status" value="1"/>
</dbReference>
<dbReference type="FunFam" id="1.25.40.10:FF:000227">
    <property type="entry name" value="Pentatricopeptide repeat-containing protein At3g13880"/>
    <property type="match status" value="1"/>
</dbReference>
<protein>
    <submittedName>
        <fullName evidence="3">Tetratricopeptide repeat (TPR)-like superfamily protein, putative</fullName>
    </submittedName>
</protein>
<dbReference type="InterPro" id="IPR011990">
    <property type="entry name" value="TPR-like_helical_dom_sf"/>
</dbReference>
<keyword evidence="1" id="KW-0677">Repeat</keyword>
<keyword evidence="4" id="KW-1185">Reference proteome</keyword>
<dbReference type="FunFam" id="1.25.40.10:FF:000073">
    <property type="entry name" value="Pentatricopeptide repeat-containing protein chloroplastic"/>
    <property type="match status" value="1"/>
</dbReference>
<sequence>MSFAKSVGLSFFHSLLKSQLETKTVNSPLLVFRQLLQFNLKPSDLTFSLVIKASASYSLKQRLEANQIHTHLLKSGIIHSVYITTALLSLYVNLGCIKNASFLLEDMPERDVVAWNALISGYSKNGYDLYAFYLFMEMLREGFSPQTTTLVGLFPSIGRLELVSQGKSIHGIGVKAGLDRDSKVKNALTSMYAKCRDLAAAEILFEEMVEKSVVAWNTMIGAYGQNGLFDEAMVLFKKMRENTLEANSVTVMSLLSANADHETIHCFAIKTGIVIDASVITSLVCVYARSGDNESSGLLHNSLPEENLVSLTAIISSYAERGNVDMVVECFARSQQLDMELDAVAMVSILHGVKNPAYTDIGVAFHGYGIKTGLCIHSLVANGLISMYSKFNDIEAVFSLFSEMQEKPLISWNSIISGCVRAGRADDAVELFCRMKMFGHHPDAITIASLLSGCSQLGYLQFGKKLHGFVLRNNLEVEDFIGTALIDMYIKCGSIDVAERVFKSIKEPCLATWNTTITGYGVCGFQNKALAHYAELRKRGLKPDRITFLGVLAACIHSGAVDEGRRYFQIMTEEFGMAPSLQHCACMVALLSRAGLFKEALLFISNMDFDPDSAVWGALLSACCTHQEVKLGEYIAKKLYLLDHRNGGLYVLMSNLYASKGMWDDVARVRQMMKDTGGDGCSGVSLLEVTSFKEMDDNSYLWEVDHGAQSCQQTFSD</sequence>
<dbReference type="GO" id="GO:0009451">
    <property type="term" value="P:RNA modification"/>
    <property type="evidence" value="ECO:0000318"/>
    <property type="project" value="GO_Central"/>
</dbReference>
<evidence type="ECO:0000313" key="3">
    <source>
        <dbReference type="EMBL" id="EOY14468.1"/>
    </source>
</evidence>
<dbReference type="Gramene" id="EOY14468">
    <property type="protein sequence ID" value="EOY14468"/>
    <property type="gene ID" value="TCM_033841"/>
</dbReference>
<dbReference type="Pfam" id="PF13041">
    <property type="entry name" value="PPR_2"/>
    <property type="match status" value="3"/>
</dbReference>
<evidence type="ECO:0000256" key="2">
    <source>
        <dbReference type="PROSITE-ProRule" id="PRU00708"/>
    </source>
</evidence>
<feature type="repeat" description="PPR" evidence="2">
    <location>
        <begin position="509"/>
        <end position="543"/>
    </location>
</feature>
<dbReference type="HOGENOM" id="CLU_002706_15_1_1"/>
<dbReference type="NCBIfam" id="TIGR00756">
    <property type="entry name" value="PPR"/>
    <property type="match status" value="3"/>
</dbReference>
<feature type="repeat" description="PPR" evidence="2">
    <location>
        <begin position="408"/>
        <end position="442"/>
    </location>
</feature>
<dbReference type="InterPro" id="IPR002885">
    <property type="entry name" value="PPR_rpt"/>
</dbReference>
<dbReference type="OMA" id="LQHCACM"/>
<reference evidence="3 4" key="1">
    <citation type="journal article" date="2013" name="Genome Biol.">
        <title>The genome sequence of the most widely cultivated cacao type and its use to identify candidate genes regulating pod color.</title>
        <authorList>
            <person name="Motamayor J.C."/>
            <person name="Mockaitis K."/>
            <person name="Schmutz J."/>
            <person name="Haiminen N."/>
            <person name="Iii D.L."/>
            <person name="Cornejo O."/>
            <person name="Findley S.D."/>
            <person name="Zheng P."/>
            <person name="Utro F."/>
            <person name="Royaert S."/>
            <person name="Saski C."/>
            <person name="Jenkins J."/>
            <person name="Podicheti R."/>
            <person name="Zhao M."/>
            <person name="Scheffler B.E."/>
            <person name="Stack J.C."/>
            <person name="Feltus F.A."/>
            <person name="Mustiga G.M."/>
            <person name="Amores F."/>
            <person name="Phillips W."/>
            <person name="Marelli J.P."/>
            <person name="May G.D."/>
            <person name="Shapiro H."/>
            <person name="Ma J."/>
            <person name="Bustamante C.D."/>
            <person name="Schnell R.J."/>
            <person name="Main D."/>
            <person name="Gilbert D."/>
            <person name="Parida L."/>
            <person name="Kuhn D.N."/>
        </authorList>
    </citation>
    <scope>NUCLEOTIDE SEQUENCE [LARGE SCALE GENOMIC DNA]</scope>
    <source>
        <strain evidence="4">cv. Matina 1-6</strain>
    </source>
</reference>
<dbReference type="InParanoid" id="A0A061FC35"/>
<proteinExistence type="predicted"/>
<name>A0A061FC35_THECC</name>
<evidence type="ECO:0000313" key="4">
    <source>
        <dbReference type="Proteomes" id="UP000026915"/>
    </source>
</evidence>
<dbReference type="FunFam" id="1.25.40.10:FF:000090">
    <property type="entry name" value="Pentatricopeptide repeat-containing protein, chloroplastic"/>
    <property type="match status" value="1"/>
</dbReference>
<dbReference type="InterPro" id="IPR046960">
    <property type="entry name" value="PPR_At4g14850-like_plant"/>
</dbReference>
<accession>A0A061FC35</accession>
<dbReference type="Proteomes" id="UP000026915">
    <property type="component" value="Chromosome 8"/>
</dbReference>
<organism evidence="3 4">
    <name type="scientific">Theobroma cacao</name>
    <name type="common">Cacao</name>
    <name type="synonym">Cocoa</name>
    <dbReference type="NCBI Taxonomy" id="3641"/>
    <lineage>
        <taxon>Eukaryota</taxon>
        <taxon>Viridiplantae</taxon>
        <taxon>Streptophyta</taxon>
        <taxon>Embryophyta</taxon>
        <taxon>Tracheophyta</taxon>
        <taxon>Spermatophyta</taxon>
        <taxon>Magnoliopsida</taxon>
        <taxon>eudicotyledons</taxon>
        <taxon>Gunneridae</taxon>
        <taxon>Pentapetalae</taxon>
        <taxon>rosids</taxon>
        <taxon>malvids</taxon>
        <taxon>Malvales</taxon>
        <taxon>Malvaceae</taxon>
        <taxon>Byttnerioideae</taxon>
        <taxon>Theobroma</taxon>
    </lineage>
</organism>
<evidence type="ECO:0000256" key="1">
    <source>
        <dbReference type="ARBA" id="ARBA00022737"/>
    </source>
</evidence>
<gene>
    <name evidence="3" type="ORF">TCM_033841</name>
</gene>
<dbReference type="FunCoup" id="A0A061FC35">
    <property type="interactions" value="31"/>
</dbReference>
<dbReference type="eggNOG" id="KOG4197">
    <property type="taxonomic scope" value="Eukaryota"/>
</dbReference>